<dbReference type="PANTHER" id="PTHR40448">
    <property type="entry name" value="TWO-COMPONENT SENSOR HISTIDINE KINASE"/>
    <property type="match status" value="1"/>
</dbReference>
<dbReference type="SUPFAM" id="SSF55874">
    <property type="entry name" value="ATPase domain of HSP90 chaperone/DNA topoisomerase II/histidine kinase"/>
    <property type="match status" value="1"/>
</dbReference>
<name>A0A2M8Z569_9FIRM</name>
<feature type="transmembrane region" description="Helical" evidence="1">
    <location>
        <begin position="6"/>
        <end position="25"/>
    </location>
</feature>
<organism evidence="3 4">
    <name type="scientific">[Clostridium] celerecrescens 18A</name>
    <dbReference type="NCBI Taxonomy" id="1286362"/>
    <lineage>
        <taxon>Bacteria</taxon>
        <taxon>Bacillati</taxon>
        <taxon>Bacillota</taxon>
        <taxon>Clostridia</taxon>
        <taxon>Lachnospirales</taxon>
        <taxon>Lachnospiraceae</taxon>
        <taxon>Lacrimispora</taxon>
    </lineage>
</organism>
<dbReference type="InterPro" id="IPR036890">
    <property type="entry name" value="HATPase_C_sf"/>
</dbReference>
<dbReference type="CDD" id="cd16935">
    <property type="entry name" value="HATPase_AgrC-ComD-like"/>
    <property type="match status" value="1"/>
</dbReference>
<evidence type="ECO:0000256" key="1">
    <source>
        <dbReference type="SAM" id="Phobius"/>
    </source>
</evidence>
<feature type="transmembrane region" description="Helical" evidence="1">
    <location>
        <begin position="186"/>
        <end position="206"/>
    </location>
</feature>
<dbReference type="AlphaFoldDB" id="A0A2M8Z569"/>
<feature type="domain" description="Sensor histidine kinase NatK-like C-terminal" evidence="2">
    <location>
        <begin position="330"/>
        <end position="435"/>
    </location>
</feature>
<feature type="transmembrane region" description="Helical" evidence="1">
    <location>
        <begin position="81"/>
        <end position="106"/>
    </location>
</feature>
<dbReference type="InterPro" id="IPR032834">
    <property type="entry name" value="NatK-like_C"/>
</dbReference>
<evidence type="ECO:0000259" key="2">
    <source>
        <dbReference type="Pfam" id="PF14501"/>
    </source>
</evidence>
<dbReference type="OrthoDB" id="9773869at2"/>
<evidence type="ECO:0000313" key="4">
    <source>
        <dbReference type="Proteomes" id="UP000231092"/>
    </source>
</evidence>
<proteinExistence type="predicted"/>
<feature type="transmembrane region" description="Helical" evidence="1">
    <location>
        <begin position="118"/>
        <end position="137"/>
    </location>
</feature>
<dbReference type="Pfam" id="PF14501">
    <property type="entry name" value="HATPase_c_5"/>
    <property type="match status" value="1"/>
</dbReference>
<dbReference type="PANTHER" id="PTHR40448:SF1">
    <property type="entry name" value="TWO-COMPONENT SENSOR HISTIDINE KINASE"/>
    <property type="match status" value="1"/>
</dbReference>
<reference evidence="3 4" key="1">
    <citation type="submission" date="2017-11" db="EMBL/GenBank/DDBJ databases">
        <title>Understudied soil microbes with underappreciated capabilities: Untangling the Clostridium saccharolyticum group.</title>
        <authorList>
            <person name="Leschine S."/>
        </authorList>
    </citation>
    <scope>NUCLEOTIDE SEQUENCE [LARGE SCALE GENOMIC DNA]</scope>
    <source>
        <strain evidence="3 4">18A</strain>
    </source>
</reference>
<dbReference type="Proteomes" id="UP000231092">
    <property type="component" value="Unassembled WGS sequence"/>
</dbReference>
<dbReference type="GO" id="GO:0042802">
    <property type="term" value="F:identical protein binding"/>
    <property type="evidence" value="ECO:0007669"/>
    <property type="project" value="TreeGrafter"/>
</dbReference>
<dbReference type="EMBL" id="PGET01000001">
    <property type="protein sequence ID" value="PJJ28579.1"/>
    <property type="molecule type" value="Genomic_DNA"/>
</dbReference>
<dbReference type="RefSeq" id="WP_100305062.1">
    <property type="nucleotide sequence ID" value="NZ_PGET01000001.1"/>
</dbReference>
<accession>A0A2M8Z569</accession>
<comment type="caution">
    <text evidence="3">The sequence shown here is derived from an EMBL/GenBank/DDBJ whole genome shotgun (WGS) entry which is preliminary data.</text>
</comment>
<gene>
    <name evidence="3" type="ORF">H171_2089</name>
</gene>
<protein>
    <submittedName>
        <fullName evidence="3">GHKL domain-containing protein</fullName>
    </submittedName>
</protein>
<sequence>MIYFFAMAMVLLYYLVFIIYYQSLFPVKGLRIPQILLTLILVVASYVCLNTLDLLFLNFPAVMAIMIVGLRFSVGMKWRQAVYGGCTCTITAYCFRGIFAVISAFFYRGCDFLYNANAYYIVTLFALPASLLFLGVLRRAILPDDKLKQFLNNDSQLKLIIVYELAAVINLVVINAGRYLSPNVDWYMGIALGACTLTLFMLIYAIHQSIRSTELLEYQWRAKELEDQYDRQLQHYKSYQKYTQSFRAFRHDYKFMMSSLESLIRAYDNEKALQLLNEIYDDMQKKVKIHKKYSDNVTLDAILHDLANICEEKEIRFSFHVFVPRNTGLTLLDAIRIFSNIANNAVEACEKLPVPERFIEIDSVSEQQWVTLEVINSYDGQTIVQNGKFITTKSDKYSHGFGLDIVREIAENMGGFVIYDANTETKTFLTRVHIPRLFIRPS</sequence>
<keyword evidence="1" id="KW-0812">Transmembrane</keyword>
<keyword evidence="1" id="KW-0472">Membrane</keyword>
<keyword evidence="1" id="KW-1133">Transmembrane helix</keyword>
<evidence type="ECO:0000313" key="3">
    <source>
        <dbReference type="EMBL" id="PJJ28579.1"/>
    </source>
</evidence>
<feature type="transmembrane region" description="Helical" evidence="1">
    <location>
        <begin position="157"/>
        <end position="180"/>
    </location>
</feature>
<dbReference type="Gene3D" id="3.30.565.10">
    <property type="entry name" value="Histidine kinase-like ATPase, C-terminal domain"/>
    <property type="match status" value="1"/>
</dbReference>